<feature type="transmembrane region" description="Helical" evidence="1">
    <location>
        <begin position="41"/>
        <end position="66"/>
    </location>
</feature>
<dbReference type="Proteomes" id="UP000023152">
    <property type="component" value="Unassembled WGS sequence"/>
</dbReference>
<protein>
    <submittedName>
        <fullName evidence="2">Uncharacterized protein</fullName>
    </submittedName>
</protein>
<evidence type="ECO:0000313" key="2">
    <source>
        <dbReference type="EMBL" id="ETO10812.1"/>
    </source>
</evidence>
<proteinExistence type="predicted"/>
<comment type="caution">
    <text evidence="2">The sequence shown here is derived from an EMBL/GenBank/DDBJ whole genome shotgun (WGS) entry which is preliminary data.</text>
</comment>
<keyword evidence="1" id="KW-1133">Transmembrane helix</keyword>
<keyword evidence="1" id="KW-0812">Transmembrane</keyword>
<organism evidence="2 3">
    <name type="scientific">Reticulomyxa filosa</name>
    <dbReference type="NCBI Taxonomy" id="46433"/>
    <lineage>
        <taxon>Eukaryota</taxon>
        <taxon>Sar</taxon>
        <taxon>Rhizaria</taxon>
        <taxon>Retaria</taxon>
        <taxon>Foraminifera</taxon>
        <taxon>Monothalamids</taxon>
        <taxon>Reticulomyxidae</taxon>
        <taxon>Reticulomyxa</taxon>
    </lineage>
</organism>
<dbReference type="AlphaFoldDB" id="X6MBH2"/>
<feature type="non-terminal residue" evidence="2">
    <location>
        <position position="1"/>
    </location>
</feature>
<reference evidence="2 3" key="1">
    <citation type="journal article" date="2013" name="Curr. Biol.">
        <title>The Genome of the Foraminiferan Reticulomyxa filosa.</title>
        <authorList>
            <person name="Glockner G."/>
            <person name="Hulsmann N."/>
            <person name="Schleicher M."/>
            <person name="Noegel A.A."/>
            <person name="Eichinger L."/>
            <person name="Gallinger C."/>
            <person name="Pawlowski J."/>
            <person name="Sierra R."/>
            <person name="Euteneuer U."/>
            <person name="Pillet L."/>
            <person name="Moustafa A."/>
            <person name="Platzer M."/>
            <person name="Groth M."/>
            <person name="Szafranski K."/>
            <person name="Schliwa M."/>
        </authorList>
    </citation>
    <scope>NUCLEOTIDE SEQUENCE [LARGE SCALE GENOMIC DNA]</scope>
</reference>
<sequence>VKLGLAKTYVDIATSKYNQAAQEHSKLLQCLQTCTQQHIFYLYFLFIQWSAYMFVFLLIFEVQIFVRINTLKRQIGGVITLAPGQKATYNVAKDFNYYVSLGEGSAITFKSQTGNAINVNKNIWGNGSININCSVNLNASIGVPPPQNELKDLPIIKRAEKEFEEKIN</sequence>
<dbReference type="EMBL" id="ASPP01023100">
    <property type="protein sequence ID" value="ETO10812.1"/>
    <property type="molecule type" value="Genomic_DNA"/>
</dbReference>
<name>X6MBH2_RETFI</name>
<keyword evidence="3" id="KW-1185">Reference proteome</keyword>
<evidence type="ECO:0000313" key="3">
    <source>
        <dbReference type="Proteomes" id="UP000023152"/>
    </source>
</evidence>
<keyword evidence="1" id="KW-0472">Membrane</keyword>
<gene>
    <name evidence="2" type="ORF">RFI_26565</name>
</gene>
<evidence type="ECO:0000256" key="1">
    <source>
        <dbReference type="SAM" id="Phobius"/>
    </source>
</evidence>
<accession>X6MBH2</accession>